<evidence type="ECO:0000256" key="2">
    <source>
        <dbReference type="SAM" id="MobiDB-lite"/>
    </source>
</evidence>
<comment type="caution">
    <text evidence="3">The sequence shown here is derived from an EMBL/GenBank/DDBJ whole genome shotgun (WGS) entry which is preliminary data.</text>
</comment>
<accession>A0A0F4ZC47</accession>
<feature type="compositionally biased region" description="Low complexity" evidence="2">
    <location>
        <begin position="64"/>
        <end position="73"/>
    </location>
</feature>
<dbReference type="PANTHER" id="PTHR15885:SF1">
    <property type="entry name" value="COILED-COIL DOMAIN-CONTAINING PROTEIN 174"/>
    <property type="match status" value="1"/>
</dbReference>
<evidence type="ECO:0000313" key="4">
    <source>
        <dbReference type="Proteomes" id="UP000033483"/>
    </source>
</evidence>
<feature type="compositionally biased region" description="Basic and acidic residues" evidence="2">
    <location>
        <begin position="267"/>
        <end position="326"/>
    </location>
</feature>
<feature type="compositionally biased region" description="Low complexity" evidence="2">
    <location>
        <begin position="33"/>
        <end position="47"/>
    </location>
</feature>
<feature type="region of interest" description="Disordered" evidence="2">
    <location>
        <begin position="136"/>
        <end position="161"/>
    </location>
</feature>
<organism evidence="3 4">
    <name type="scientific">Thielaviopsis punctulata</name>
    <dbReference type="NCBI Taxonomy" id="72032"/>
    <lineage>
        <taxon>Eukaryota</taxon>
        <taxon>Fungi</taxon>
        <taxon>Dikarya</taxon>
        <taxon>Ascomycota</taxon>
        <taxon>Pezizomycotina</taxon>
        <taxon>Sordariomycetes</taxon>
        <taxon>Hypocreomycetidae</taxon>
        <taxon>Microascales</taxon>
        <taxon>Ceratocystidaceae</taxon>
        <taxon>Thielaviopsis</taxon>
    </lineage>
</organism>
<keyword evidence="1" id="KW-0175">Coiled coil</keyword>
<sequence length="334" mass="38255">MPQDPSLYGQRPKKKQRTALPSSSALDFTAQLTSSIAESAASSSSEPTRPRRSGKLADSLFKKASSNATASAAESDKKTLKLKEILQTHEEAKQLDLSRRRLEEKAKIYNALKRNDHVPGKYADSLVDFDRKWAERHASDASHSAPDSDSDSDSSFEQPDDDELVEYIDEFGRSRHVTRAQKRRLDRREMRGLRAERDAQDMSVRAQVPDNLIRGAFIQKNAVQVADVDGMAELAKKRDRSATPPPDTHYNADWEIRDKGVGFYKFSHDKEEREKEMKGLEKDRRETEDKRRAAEEKKKERRREIEERRKQVETRRAKKKADDFLDKLTGNLGP</sequence>
<reference evidence="3 4" key="1">
    <citation type="submission" date="2015-03" db="EMBL/GenBank/DDBJ databases">
        <authorList>
            <person name="Radwan O."/>
            <person name="Al-Naeli F.A."/>
            <person name="Rendon G.A."/>
            <person name="Fields C."/>
        </authorList>
    </citation>
    <scope>NUCLEOTIDE SEQUENCE [LARGE SCALE GENOMIC DNA]</scope>
    <source>
        <strain evidence="3">CR-DP1</strain>
    </source>
</reference>
<name>A0A0F4ZC47_9PEZI</name>
<feature type="region of interest" description="Disordered" evidence="2">
    <location>
        <begin position="1"/>
        <end position="77"/>
    </location>
</feature>
<evidence type="ECO:0000313" key="3">
    <source>
        <dbReference type="EMBL" id="KKA27458.1"/>
    </source>
</evidence>
<dbReference type="PANTHER" id="PTHR15885">
    <property type="entry name" value="COILED-COIL DOMAIN-CONTAINING PROTEIN 174"/>
    <property type="match status" value="1"/>
</dbReference>
<dbReference type="AlphaFoldDB" id="A0A0F4ZC47"/>
<dbReference type="InterPro" id="IPR025066">
    <property type="entry name" value="CCDC174-like"/>
</dbReference>
<evidence type="ECO:0000256" key="1">
    <source>
        <dbReference type="ARBA" id="ARBA00023054"/>
    </source>
</evidence>
<dbReference type="Proteomes" id="UP000033483">
    <property type="component" value="Unassembled WGS sequence"/>
</dbReference>
<feature type="compositionally biased region" description="Acidic residues" evidence="2">
    <location>
        <begin position="148"/>
        <end position="161"/>
    </location>
</feature>
<feature type="compositionally biased region" description="Polar residues" evidence="2">
    <location>
        <begin position="19"/>
        <end position="32"/>
    </location>
</feature>
<gene>
    <name evidence="3" type="ORF">TD95_005001</name>
</gene>
<dbReference type="OrthoDB" id="333551at2759"/>
<dbReference type="Pfam" id="PF13300">
    <property type="entry name" value="DUF4078"/>
    <property type="match status" value="1"/>
</dbReference>
<keyword evidence="4" id="KW-1185">Reference proteome</keyword>
<dbReference type="EMBL" id="LAEV01001683">
    <property type="protein sequence ID" value="KKA27458.1"/>
    <property type="molecule type" value="Genomic_DNA"/>
</dbReference>
<proteinExistence type="predicted"/>
<feature type="region of interest" description="Disordered" evidence="2">
    <location>
        <begin position="267"/>
        <end position="334"/>
    </location>
</feature>
<dbReference type="GO" id="GO:0005634">
    <property type="term" value="C:nucleus"/>
    <property type="evidence" value="ECO:0007669"/>
    <property type="project" value="TreeGrafter"/>
</dbReference>
<protein>
    <submittedName>
        <fullName evidence="3">Uncharacterized protein</fullName>
    </submittedName>
</protein>